<dbReference type="InterPro" id="IPR042197">
    <property type="entry name" value="Apaf_helical"/>
</dbReference>
<dbReference type="InterPro" id="IPR058922">
    <property type="entry name" value="WHD_DRP"/>
</dbReference>
<keyword evidence="2" id="KW-0547">Nucleotide-binding</keyword>
<keyword evidence="5" id="KW-0175">Coiled coil</keyword>
<dbReference type="InterPro" id="IPR027417">
    <property type="entry name" value="P-loop_NTPase"/>
</dbReference>
<feature type="non-terminal residue" evidence="9">
    <location>
        <position position="1"/>
    </location>
</feature>
<evidence type="ECO:0000256" key="2">
    <source>
        <dbReference type="ARBA" id="ARBA00022741"/>
    </source>
</evidence>
<dbReference type="InterPro" id="IPR002182">
    <property type="entry name" value="NB-ARC"/>
</dbReference>
<dbReference type="GO" id="GO:0005524">
    <property type="term" value="F:ATP binding"/>
    <property type="evidence" value="ECO:0007669"/>
    <property type="project" value="UniProtKB-KW"/>
</dbReference>
<dbReference type="Pfam" id="PF23559">
    <property type="entry name" value="WHD_DRP"/>
    <property type="match status" value="1"/>
</dbReference>
<evidence type="ECO:0000259" key="7">
    <source>
        <dbReference type="Pfam" id="PF18052"/>
    </source>
</evidence>
<organism evidence="9 10">
    <name type="scientific">Mucuna pruriens</name>
    <name type="common">Velvet bean</name>
    <name type="synonym">Dolichos pruriens</name>
    <dbReference type="NCBI Taxonomy" id="157652"/>
    <lineage>
        <taxon>Eukaryota</taxon>
        <taxon>Viridiplantae</taxon>
        <taxon>Streptophyta</taxon>
        <taxon>Embryophyta</taxon>
        <taxon>Tracheophyta</taxon>
        <taxon>Spermatophyta</taxon>
        <taxon>Magnoliopsida</taxon>
        <taxon>eudicotyledons</taxon>
        <taxon>Gunneridae</taxon>
        <taxon>Pentapetalae</taxon>
        <taxon>rosids</taxon>
        <taxon>fabids</taxon>
        <taxon>Fabales</taxon>
        <taxon>Fabaceae</taxon>
        <taxon>Papilionoideae</taxon>
        <taxon>50 kb inversion clade</taxon>
        <taxon>NPAAA clade</taxon>
        <taxon>indigoferoid/millettioid clade</taxon>
        <taxon>Phaseoleae</taxon>
        <taxon>Mucuna</taxon>
    </lineage>
</organism>
<dbReference type="InterPro" id="IPR036388">
    <property type="entry name" value="WH-like_DNA-bd_sf"/>
</dbReference>
<dbReference type="Gene3D" id="1.10.8.430">
    <property type="entry name" value="Helical domain of apoptotic protease-activating factors"/>
    <property type="match status" value="1"/>
</dbReference>
<protein>
    <submittedName>
        <fullName evidence="9">Disease resistance protein RGA2</fullName>
    </submittedName>
</protein>
<dbReference type="Proteomes" id="UP000257109">
    <property type="component" value="Unassembled WGS sequence"/>
</dbReference>
<evidence type="ECO:0000256" key="4">
    <source>
        <dbReference type="ARBA" id="ARBA00022840"/>
    </source>
</evidence>
<feature type="domain" description="Disease resistance N-terminal" evidence="7">
    <location>
        <begin position="10"/>
        <end position="94"/>
    </location>
</feature>
<evidence type="ECO:0000256" key="3">
    <source>
        <dbReference type="ARBA" id="ARBA00022821"/>
    </source>
</evidence>
<dbReference type="Gene3D" id="1.20.5.4130">
    <property type="match status" value="1"/>
</dbReference>
<dbReference type="PANTHER" id="PTHR36766">
    <property type="entry name" value="PLANT BROAD-SPECTRUM MILDEW RESISTANCE PROTEIN RPW8"/>
    <property type="match status" value="1"/>
</dbReference>
<accession>A0A371H6L7</accession>
<dbReference type="Pfam" id="PF18052">
    <property type="entry name" value="Rx_N"/>
    <property type="match status" value="1"/>
</dbReference>
<dbReference type="FunFam" id="1.10.10.10:FF:000322">
    <property type="entry name" value="Probable disease resistance protein At1g63360"/>
    <property type="match status" value="1"/>
</dbReference>
<evidence type="ECO:0000259" key="6">
    <source>
        <dbReference type="Pfam" id="PF00931"/>
    </source>
</evidence>
<dbReference type="SUPFAM" id="SSF52540">
    <property type="entry name" value="P-loop containing nucleoside triphosphate hydrolases"/>
    <property type="match status" value="1"/>
</dbReference>
<evidence type="ECO:0000313" key="10">
    <source>
        <dbReference type="Proteomes" id="UP000257109"/>
    </source>
</evidence>
<evidence type="ECO:0000256" key="1">
    <source>
        <dbReference type="ARBA" id="ARBA00022737"/>
    </source>
</evidence>
<evidence type="ECO:0000313" key="9">
    <source>
        <dbReference type="EMBL" id="RDX98458.1"/>
    </source>
</evidence>
<keyword evidence="3" id="KW-0611">Plant defense</keyword>
<comment type="caution">
    <text evidence="9">The sequence shown here is derived from an EMBL/GenBank/DDBJ whole genome shotgun (WGS) entry which is preliminary data.</text>
</comment>
<name>A0A371H6L7_MUCPR</name>
<dbReference type="Pfam" id="PF00931">
    <property type="entry name" value="NB-ARC"/>
    <property type="match status" value="2"/>
</dbReference>
<dbReference type="GO" id="GO:0006952">
    <property type="term" value="P:defense response"/>
    <property type="evidence" value="ECO:0007669"/>
    <property type="project" value="UniProtKB-KW"/>
</dbReference>
<sequence length="502" mass="58704">MAEGYLLHIIEKLIYNVGSLMAANWRMRDDIQRLIENMSDIKAVVLDAEEQEGTNLLLQVWLNKLKDALDDANNLLDDFSTEDKKREVMTKHKKAKKVHIFSSSNPLLFTFKMTQRVKDIGKRLEALNVDKRSFKLTNRSLEQRVIHQRETHSFIREENVIGREKERKRLFELLLNNKMDQKENVSIISIVGFGGLGKTTLAQLLYNDEITIARKITNSTINDEMDRRYLLVLDDIWNEDRELCLQLLTLLTDGAKGSKIIITTRSERVAKISHTSSSFFLKGLDEEQTWKLLSQLAFEDVREPENQKLVSISKDIVKKCSRIPLAIRSVGSLIYFMETKNDWLNFKDLDLVKIDENGGNVVFELLKRNYDHLPIHLKKCFAFYSLFPKDYLIYKKELIKFWTSHRYVQSSNESICLEHVGNEYFINLVHRSFFQDFHINILNDILYCKMHDLVHDMEKFVSRNDCITTTREGKHINIQTHHLSFGFPLDSSWHVLSSLLKA</sequence>
<gene>
    <name evidence="9" type="primary">RGA2</name>
    <name evidence="9" type="ORF">CR513_18609</name>
</gene>
<keyword evidence="1" id="KW-0677">Repeat</keyword>
<feature type="domain" description="NB-ARC" evidence="6">
    <location>
        <begin position="176"/>
        <end position="213"/>
    </location>
</feature>
<dbReference type="OrthoDB" id="5279713at2759"/>
<dbReference type="EMBL" id="QJKJ01003449">
    <property type="protein sequence ID" value="RDX98458.1"/>
    <property type="molecule type" value="Genomic_DNA"/>
</dbReference>
<dbReference type="Gene3D" id="1.10.10.10">
    <property type="entry name" value="Winged helix-like DNA-binding domain superfamily/Winged helix DNA-binding domain"/>
    <property type="match status" value="1"/>
</dbReference>
<feature type="domain" description="Disease resistance protein winged helix" evidence="8">
    <location>
        <begin position="386"/>
        <end position="457"/>
    </location>
</feature>
<evidence type="ECO:0000259" key="8">
    <source>
        <dbReference type="Pfam" id="PF23559"/>
    </source>
</evidence>
<keyword evidence="10" id="KW-1185">Reference proteome</keyword>
<keyword evidence="4" id="KW-0067">ATP-binding</keyword>
<proteinExistence type="predicted"/>
<dbReference type="PRINTS" id="PR00364">
    <property type="entry name" value="DISEASERSIST"/>
</dbReference>
<dbReference type="PANTHER" id="PTHR36766:SF40">
    <property type="entry name" value="DISEASE RESISTANCE PROTEIN RGA3"/>
    <property type="match status" value="1"/>
</dbReference>
<feature type="coiled-coil region" evidence="5">
    <location>
        <begin position="31"/>
        <end position="82"/>
    </location>
</feature>
<dbReference type="InterPro" id="IPR041118">
    <property type="entry name" value="Rx_N"/>
</dbReference>
<dbReference type="GO" id="GO:0043531">
    <property type="term" value="F:ADP binding"/>
    <property type="evidence" value="ECO:0007669"/>
    <property type="project" value="InterPro"/>
</dbReference>
<dbReference type="AlphaFoldDB" id="A0A371H6L7"/>
<evidence type="ECO:0000256" key="5">
    <source>
        <dbReference type="SAM" id="Coils"/>
    </source>
</evidence>
<dbReference type="Gene3D" id="3.40.50.300">
    <property type="entry name" value="P-loop containing nucleotide triphosphate hydrolases"/>
    <property type="match status" value="2"/>
</dbReference>
<feature type="domain" description="NB-ARC" evidence="6">
    <location>
        <begin position="226"/>
        <end position="299"/>
    </location>
</feature>
<reference evidence="9" key="1">
    <citation type="submission" date="2018-05" db="EMBL/GenBank/DDBJ databases">
        <title>Draft genome of Mucuna pruriens seed.</title>
        <authorList>
            <person name="Nnadi N.E."/>
            <person name="Vos R."/>
            <person name="Hasami M.H."/>
            <person name="Devisetty U.K."/>
            <person name="Aguiy J.C."/>
        </authorList>
    </citation>
    <scope>NUCLEOTIDE SEQUENCE [LARGE SCALE GENOMIC DNA]</scope>
    <source>
        <strain evidence="9">JCA_2017</strain>
    </source>
</reference>